<name>A0A2M7WV59_9BACT</name>
<dbReference type="InterPro" id="IPR001482">
    <property type="entry name" value="T2SS/T4SS_dom"/>
</dbReference>
<feature type="domain" description="Bacterial type II secretion system protein E" evidence="2">
    <location>
        <begin position="1"/>
        <end position="118"/>
    </location>
</feature>
<proteinExistence type="inferred from homology"/>
<dbReference type="Gene3D" id="3.40.50.300">
    <property type="entry name" value="P-loop containing nucleotide triphosphate hydrolases"/>
    <property type="match status" value="1"/>
</dbReference>
<dbReference type="EMBL" id="PFXE01000005">
    <property type="protein sequence ID" value="PJA34342.1"/>
    <property type="molecule type" value="Genomic_DNA"/>
</dbReference>
<organism evidence="3 4">
    <name type="scientific">Candidatus Zambryskibacteria bacterium CG_4_9_14_3_um_filter_40_16</name>
    <dbReference type="NCBI Taxonomy" id="1975111"/>
    <lineage>
        <taxon>Bacteria</taxon>
        <taxon>Candidatus Zambryskiibacteriota</taxon>
    </lineage>
</organism>
<evidence type="ECO:0000313" key="4">
    <source>
        <dbReference type="Proteomes" id="UP000231487"/>
    </source>
</evidence>
<evidence type="ECO:0000259" key="2">
    <source>
        <dbReference type="Pfam" id="PF00437"/>
    </source>
</evidence>
<dbReference type="Pfam" id="PF00437">
    <property type="entry name" value="T2SSE"/>
    <property type="match status" value="1"/>
</dbReference>
<evidence type="ECO:0000256" key="1">
    <source>
        <dbReference type="ARBA" id="ARBA00006611"/>
    </source>
</evidence>
<feature type="non-terminal residue" evidence="3">
    <location>
        <position position="1"/>
    </location>
</feature>
<dbReference type="AlphaFoldDB" id="A0A2M7WV59"/>
<dbReference type="Proteomes" id="UP000231487">
    <property type="component" value="Unassembled WGS sequence"/>
</dbReference>
<sequence>QRLVRAFCPGAGKPVPVEGSIKAMIDKQFSTLPEKYLKEIEFGKEVYEISTTEDCPSGTKGRYAVMEVIEMDNDIEQIILKGGTELELAKLVREKGMLTMREDAILKAFKRMVPFEDVGTL</sequence>
<comment type="similarity">
    <text evidence="1">Belongs to the GSP E family.</text>
</comment>
<evidence type="ECO:0000313" key="3">
    <source>
        <dbReference type="EMBL" id="PJA34342.1"/>
    </source>
</evidence>
<reference evidence="4" key="1">
    <citation type="submission" date="2017-09" db="EMBL/GenBank/DDBJ databases">
        <title>Depth-based differentiation of microbial function through sediment-hosted aquifers and enrichment of novel symbionts in the deep terrestrial subsurface.</title>
        <authorList>
            <person name="Probst A.J."/>
            <person name="Ladd B."/>
            <person name="Jarett J.K."/>
            <person name="Geller-Mcgrath D.E."/>
            <person name="Sieber C.M.K."/>
            <person name="Emerson J.B."/>
            <person name="Anantharaman K."/>
            <person name="Thomas B.C."/>
            <person name="Malmstrom R."/>
            <person name="Stieglmeier M."/>
            <person name="Klingl A."/>
            <person name="Woyke T."/>
            <person name="Ryan C.M."/>
            <person name="Banfield J.F."/>
        </authorList>
    </citation>
    <scope>NUCLEOTIDE SEQUENCE [LARGE SCALE GENOMIC DNA]</scope>
</reference>
<gene>
    <name evidence="3" type="ORF">CO184_00210</name>
</gene>
<comment type="caution">
    <text evidence="3">The sequence shown here is derived from an EMBL/GenBank/DDBJ whole genome shotgun (WGS) entry which is preliminary data.</text>
</comment>
<dbReference type="InterPro" id="IPR027417">
    <property type="entry name" value="P-loop_NTPase"/>
</dbReference>
<accession>A0A2M7WV59</accession>
<protein>
    <recommendedName>
        <fullName evidence="2">Bacterial type II secretion system protein E domain-containing protein</fullName>
    </recommendedName>
</protein>